<dbReference type="SUPFAM" id="SSF53335">
    <property type="entry name" value="S-adenosyl-L-methionine-dependent methyltransferases"/>
    <property type="match status" value="1"/>
</dbReference>
<dbReference type="Proteomes" id="UP001549366">
    <property type="component" value="Unassembled WGS sequence"/>
</dbReference>
<protein>
    <recommendedName>
        <fullName evidence="1">OTU domain-containing protein</fullName>
    </recommendedName>
</protein>
<dbReference type="CDD" id="cd22744">
    <property type="entry name" value="OTU"/>
    <property type="match status" value="1"/>
</dbReference>
<dbReference type="InterPro" id="IPR029063">
    <property type="entry name" value="SAM-dependent_MTases_sf"/>
</dbReference>
<organism evidence="2 3">
    <name type="scientific">Endozoicomonas lisbonensis</name>
    <dbReference type="NCBI Taxonomy" id="3120522"/>
    <lineage>
        <taxon>Bacteria</taxon>
        <taxon>Pseudomonadati</taxon>
        <taxon>Pseudomonadota</taxon>
        <taxon>Gammaproteobacteria</taxon>
        <taxon>Oceanospirillales</taxon>
        <taxon>Endozoicomonadaceae</taxon>
        <taxon>Endozoicomonas</taxon>
    </lineage>
</organism>
<evidence type="ECO:0000313" key="3">
    <source>
        <dbReference type="Proteomes" id="UP001549366"/>
    </source>
</evidence>
<dbReference type="Gene3D" id="3.40.50.150">
    <property type="entry name" value="Vaccinia Virus protein VP39"/>
    <property type="match status" value="1"/>
</dbReference>
<accession>A0ABV2SKN0</accession>
<dbReference type="InterPro" id="IPR050704">
    <property type="entry name" value="Peptidase_C85-like"/>
</dbReference>
<dbReference type="EMBL" id="JBEWTB010000002">
    <property type="protein sequence ID" value="MET4757664.1"/>
    <property type="molecule type" value="Genomic_DNA"/>
</dbReference>
<name>A0ABV2SKN0_9GAMM</name>
<dbReference type="PROSITE" id="PS50802">
    <property type="entry name" value="OTU"/>
    <property type="match status" value="1"/>
</dbReference>
<evidence type="ECO:0000313" key="2">
    <source>
        <dbReference type="EMBL" id="MET4757664.1"/>
    </source>
</evidence>
<dbReference type="InterPro" id="IPR003323">
    <property type="entry name" value="OTU_dom"/>
</dbReference>
<proteinExistence type="predicted"/>
<keyword evidence="3" id="KW-1185">Reference proteome</keyword>
<feature type="domain" description="OTU" evidence="1">
    <location>
        <begin position="624"/>
        <end position="761"/>
    </location>
</feature>
<evidence type="ECO:0000259" key="1">
    <source>
        <dbReference type="PROSITE" id="PS50802"/>
    </source>
</evidence>
<dbReference type="Gene3D" id="3.90.70.80">
    <property type="match status" value="1"/>
</dbReference>
<dbReference type="PANTHER" id="PTHR12419">
    <property type="entry name" value="OTU DOMAIN CONTAINING PROTEIN"/>
    <property type="match status" value="1"/>
</dbReference>
<dbReference type="InterPro" id="IPR038765">
    <property type="entry name" value="Papain-like_cys_pep_sf"/>
</dbReference>
<gene>
    <name evidence="2" type="ORF">V5J35_002856</name>
</gene>
<dbReference type="Pfam" id="PF02338">
    <property type="entry name" value="OTU"/>
    <property type="match status" value="1"/>
</dbReference>
<sequence>MNANWQSFKKIFLIPLLIISTYSSARLPPPFEVEGVDWNNILEELTDQVGSLRGAAPESAPPLNAAVTIYTLDIPDFVEIPHPVFGNVSRIQVIKHSADFSLVTDSDKRSELLKTHILCTFSSGKEKLFYYSEKNLRWWESMIRKFPKYGGTVDDVHSYKGIHKELLRPDDLMERFRKSLKARPGSVPQSPDEIKQAFKTFSEPFEIIKYESIYNENEKKFYPRLRALIPKLLMSALRHHFDDSRLMSDEAPLLVSIGSGSGDDLAAAKRYLEEQGIKPQTLGIEISPELVRKGNERFPDYNIIEGDALQSAALIRDHKGSANAVTLVIAEGLLNRQALLGGTYAALRVLHQLMQDGVADMVVIAGLTNLLVNAETASASGWTAYQVMLPVELEEDKAPFVPDFYLDTEGNYGKYAYIGSNKKTVLVPSLVLIRPDFENQMNALEARSLKRSQSGKFTTLDLSMFGLPLKAIEYFSQNPKLAGITQIDLSWSYLEDNQIDLLIDQLQNYPELVHIAASGFEPWYENMLERVKKLNKYKFIKRLDSQYPEELPSLSPHLARQIKQYGNMPNTRIFTPTGHKVRFELDNPPEPAQWQQDAGVSELNDLEQQGYTKNLLSLLNNAKLKLLPTRGDGSCLYHALAMQMETGDGYDLRQQLSSYLTSNEETFVRNNPVFSGDQFSLLLEEVRSQNAWGDIRIALAVAQMSGRRVIVVYPQTQGSEVRTMVFSPGGQGIDSLPEDISSQDIFLVHNGQGHWLAAIYGESDELQAVNEEVLSGASGMQVSNDGSLLTLTGLFLLKINTNSDL</sequence>
<comment type="caution">
    <text evidence="2">The sequence shown here is derived from an EMBL/GenBank/DDBJ whole genome shotgun (WGS) entry which is preliminary data.</text>
</comment>
<reference evidence="2 3" key="1">
    <citation type="submission" date="2024-06" db="EMBL/GenBank/DDBJ databases">
        <title>Genomic Encyclopedia of Type Strains, Phase V (KMG-V): Genome sequencing to study the core and pangenomes of soil and plant-associated prokaryotes.</title>
        <authorList>
            <person name="Whitman W."/>
        </authorList>
    </citation>
    <scope>NUCLEOTIDE SEQUENCE [LARGE SCALE GENOMIC DNA]</scope>
    <source>
        <strain evidence="2 3">NE40</strain>
    </source>
</reference>
<dbReference type="SUPFAM" id="SSF54001">
    <property type="entry name" value="Cysteine proteinases"/>
    <property type="match status" value="1"/>
</dbReference>
<dbReference type="RefSeq" id="WP_354022174.1">
    <property type="nucleotide sequence ID" value="NZ_JBEWTD010000002.1"/>
</dbReference>